<protein>
    <recommendedName>
        <fullName evidence="6">Cuticle protein</fullName>
    </recommendedName>
</protein>
<dbReference type="GO" id="GO:0005615">
    <property type="term" value="C:extracellular space"/>
    <property type="evidence" value="ECO:0007669"/>
    <property type="project" value="TreeGrafter"/>
</dbReference>
<reference evidence="4 5" key="1">
    <citation type="submission" date="2023-03" db="EMBL/GenBank/DDBJ databases">
        <title>Genome insight into feeding habits of ladybird beetles.</title>
        <authorList>
            <person name="Li H.-S."/>
            <person name="Huang Y.-H."/>
            <person name="Pang H."/>
        </authorList>
    </citation>
    <scope>NUCLEOTIDE SEQUENCE [LARGE SCALE GENOMIC DNA]</scope>
    <source>
        <strain evidence="4">SYSU_2023b</strain>
        <tissue evidence="4">Whole body</tissue>
    </source>
</reference>
<accession>A0AAW1UQN2</accession>
<evidence type="ECO:0000256" key="2">
    <source>
        <dbReference type="PROSITE-ProRule" id="PRU00497"/>
    </source>
</evidence>
<keyword evidence="5" id="KW-1185">Reference proteome</keyword>
<feature type="signal peptide" evidence="3">
    <location>
        <begin position="1"/>
        <end position="20"/>
    </location>
</feature>
<dbReference type="AlphaFoldDB" id="A0AAW1UQN2"/>
<evidence type="ECO:0000256" key="3">
    <source>
        <dbReference type="SAM" id="SignalP"/>
    </source>
</evidence>
<name>A0AAW1UQN2_9CUCU</name>
<dbReference type="GO" id="GO:0031012">
    <property type="term" value="C:extracellular matrix"/>
    <property type="evidence" value="ECO:0007669"/>
    <property type="project" value="TreeGrafter"/>
</dbReference>
<dbReference type="Proteomes" id="UP001431783">
    <property type="component" value="Unassembled WGS sequence"/>
</dbReference>
<comment type="caution">
    <text evidence="4">The sequence shown here is derived from an EMBL/GenBank/DDBJ whole genome shotgun (WGS) entry which is preliminary data.</text>
</comment>
<evidence type="ECO:0000313" key="4">
    <source>
        <dbReference type="EMBL" id="KAK9883513.1"/>
    </source>
</evidence>
<dbReference type="PANTHER" id="PTHR12236:SF98">
    <property type="entry name" value="CUTICULAR PROTEIN 56F"/>
    <property type="match status" value="1"/>
</dbReference>
<dbReference type="PANTHER" id="PTHR12236">
    <property type="entry name" value="STRUCTURAL CONTITUENT OF CUTICLE"/>
    <property type="match status" value="1"/>
</dbReference>
<organism evidence="4 5">
    <name type="scientific">Henosepilachna vigintioctopunctata</name>
    <dbReference type="NCBI Taxonomy" id="420089"/>
    <lineage>
        <taxon>Eukaryota</taxon>
        <taxon>Metazoa</taxon>
        <taxon>Ecdysozoa</taxon>
        <taxon>Arthropoda</taxon>
        <taxon>Hexapoda</taxon>
        <taxon>Insecta</taxon>
        <taxon>Pterygota</taxon>
        <taxon>Neoptera</taxon>
        <taxon>Endopterygota</taxon>
        <taxon>Coleoptera</taxon>
        <taxon>Polyphaga</taxon>
        <taxon>Cucujiformia</taxon>
        <taxon>Coccinelloidea</taxon>
        <taxon>Coccinellidae</taxon>
        <taxon>Epilachninae</taxon>
        <taxon>Epilachnini</taxon>
        <taxon>Henosepilachna</taxon>
    </lineage>
</organism>
<sequence>MFRKCGLLLLSFNLLVDVNGAPQGSIDGPPEPFNYNYRVANPPTNTFFGHSENGDAVGRVTGTYYVNLPDGRIMTVEYFVDGDSGYVPKISFQQSAPLSGVPA</sequence>
<evidence type="ECO:0000256" key="1">
    <source>
        <dbReference type="ARBA" id="ARBA00022460"/>
    </source>
</evidence>
<evidence type="ECO:0008006" key="6">
    <source>
        <dbReference type="Google" id="ProtNLM"/>
    </source>
</evidence>
<proteinExistence type="predicted"/>
<dbReference type="InterPro" id="IPR051217">
    <property type="entry name" value="Insect_Cuticle_Struc_Prot"/>
</dbReference>
<keyword evidence="3" id="KW-0732">Signal</keyword>
<dbReference type="GO" id="GO:0042302">
    <property type="term" value="F:structural constituent of cuticle"/>
    <property type="evidence" value="ECO:0007669"/>
    <property type="project" value="UniProtKB-UniRule"/>
</dbReference>
<dbReference type="EMBL" id="JARQZJ010000091">
    <property type="protein sequence ID" value="KAK9883513.1"/>
    <property type="molecule type" value="Genomic_DNA"/>
</dbReference>
<evidence type="ECO:0000313" key="5">
    <source>
        <dbReference type="Proteomes" id="UP001431783"/>
    </source>
</evidence>
<dbReference type="PROSITE" id="PS51155">
    <property type="entry name" value="CHIT_BIND_RR_2"/>
    <property type="match status" value="1"/>
</dbReference>
<feature type="chain" id="PRO_5043934795" description="Cuticle protein" evidence="3">
    <location>
        <begin position="21"/>
        <end position="103"/>
    </location>
</feature>
<dbReference type="InterPro" id="IPR000618">
    <property type="entry name" value="Insect_cuticle"/>
</dbReference>
<keyword evidence="1 2" id="KW-0193">Cuticle</keyword>
<gene>
    <name evidence="4" type="ORF">WA026_001689</name>
</gene>
<dbReference type="Pfam" id="PF00379">
    <property type="entry name" value="Chitin_bind_4"/>
    <property type="match status" value="1"/>
</dbReference>